<proteinExistence type="predicted"/>
<dbReference type="InterPro" id="IPR000719">
    <property type="entry name" value="Prot_kinase_dom"/>
</dbReference>
<feature type="transmembrane region" description="Helical" evidence="8">
    <location>
        <begin position="218"/>
        <end position="240"/>
    </location>
</feature>
<feature type="transmembrane region" description="Helical" evidence="8">
    <location>
        <begin position="83"/>
        <end position="103"/>
    </location>
</feature>
<dbReference type="InterPro" id="IPR026898">
    <property type="entry name" value="PrsW"/>
</dbReference>
<feature type="transmembrane region" description="Helical" evidence="8">
    <location>
        <begin position="147"/>
        <end position="167"/>
    </location>
</feature>
<name>A0A8J7PND6_9BACT</name>
<dbReference type="Pfam" id="PF13367">
    <property type="entry name" value="PrsW-protease"/>
    <property type="match status" value="1"/>
</dbReference>
<dbReference type="AlphaFoldDB" id="A0A8J7PND6"/>
<dbReference type="PANTHER" id="PTHR43289">
    <property type="entry name" value="MITOGEN-ACTIVATED PROTEIN KINASE KINASE KINASE 20-RELATED"/>
    <property type="match status" value="1"/>
</dbReference>
<gene>
    <name evidence="10" type="ORF">J0M35_16935</name>
</gene>
<evidence type="ECO:0000313" key="10">
    <source>
        <dbReference type="EMBL" id="MBN8662055.1"/>
    </source>
</evidence>
<dbReference type="PANTHER" id="PTHR43289:SF6">
    <property type="entry name" value="SERINE_THREONINE-PROTEIN KINASE NEKL-3"/>
    <property type="match status" value="1"/>
</dbReference>
<evidence type="ECO:0000256" key="3">
    <source>
        <dbReference type="ARBA" id="ARBA00022679"/>
    </source>
</evidence>
<feature type="binding site" evidence="7">
    <location>
        <position position="455"/>
    </location>
    <ligand>
        <name>ATP</name>
        <dbReference type="ChEBI" id="CHEBI:30616"/>
    </ligand>
</feature>
<dbReference type="InterPro" id="IPR008271">
    <property type="entry name" value="Ser/Thr_kinase_AS"/>
</dbReference>
<keyword evidence="5 10" id="KW-0418">Kinase</keyword>
<dbReference type="PROSITE" id="PS50011">
    <property type="entry name" value="PROTEIN_KINASE_DOM"/>
    <property type="match status" value="1"/>
</dbReference>
<organism evidence="10 11">
    <name type="scientific">Candidatus Obscuribacter phosphatis</name>
    <dbReference type="NCBI Taxonomy" id="1906157"/>
    <lineage>
        <taxon>Bacteria</taxon>
        <taxon>Bacillati</taxon>
        <taxon>Candidatus Melainabacteria</taxon>
        <taxon>Candidatus Obscuribacterales</taxon>
        <taxon>Candidatus Obscuribacteraceae</taxon>
        <taxon>Candidatus Obscuribacter</taxon>
    </lineage>
</organism>
<dbReference type="Gene3D" id="3.30.200.20">
    <property type="entry name" value="Phosphorylase Kinase, domain 1"/>
    <property type="match status" value="1"/>
</dbReference>
<accession>A0A8J7PND6</accession>
<keyword evidence="6 7" id="KW-0067">ATP-binding</keyword>
<evidence type="ECO:0000256" key="4">
    <source>
        <dbReference type="ARBA" id="ARBA00022741"/>
    </source>
</evidence>
<keyword evidence="3" id="KW-0808">Transferase</keyword>
<feature type="transmembrane region" description="Helical" evidence="8">
    <location>
        <begin position="115"/>
        <end position="135"/>
    </location>
</feature>
<feature type="transmembrane region" description="Helical" evidence="8">
    <location>
        <begin position="52"/>
        <end position="71"/>
    </location>
</feature>
<evidence type="ECO:0000256" key="1">
    <source>
        <dbReference type="ARBA" id="ARBA00012513"/>
    </source>
</evidence>
<dbReference type="GO" id="GO:0005524">
    <property type="term" value="F:ATP binding"/>
    <property type="evidence" value="ECO:0007669"/>
    <property type="project" value="UniProtKB-UniRule"/>
</dbReference>
<feature type="transmembrane region" description="Helical" evidence="8">
    <location>
        <begin position="26"/>
        <end position="46"/>
    </location>
</feature>
<feature type="domain" description="Protein kinase" evidence="9">
    <location>
        <begin position="426"/>
        <end position="696"/>
    </location>
</feature>
<evidence type="ECO:0000256" key="5">
    <source>
        <dbReference type="ARBA" id="ARBA00022777"/>
    </source>
</evidence>
<evidence type="ECO:0000256" key="8">
    <source>
        <dbReference type="SAM" id="Phobius"/>
    </source>
</evidence>
<dbReference type="EC" id="2.7.11.1" evidence="1"/>
<dbReference type="EMBL" id="JAFLCK010000030">
    <property type="protein sequence ID" value="MBN8662055.1"/>
    <property type="molecule type" value="Genomic_DNA"/>
</dbReference>
<comment type="caution">
    <text evidence="10">The sequence shown here is derived from an EMBL/GenBank/DDBJ whole genome shotgun (WGS) entry which is preliminary data.</text>
</comment>
<feature type="transmembrane region" description="Helical" evidence="8">
    <location>
        <begin position="187"/>
        <end position="211"/>
    </location>
</feature>
<dbReference type="PROSITE" id="PS00108">
    <property type="entry name" value="PROTEIN_KINASE_ST"/>
    <property type="match status" value="1"/>
</dbReference>
<keyword evidence="8" id="KW-1133">Transmembrane helix</keyword>
<dbReference type="SMART" id="SM00220">
    <property type="entry name" value="S_TKc"/>
    <property type="match status" value="1"/>
</dbReference>
<dbReference type="Gene3D" id="1.10.510.10">
    <property type="entry name" value="Transferase(Phosphotransferase) domain 1"/>
    <property type="match status" value="1"/>
</dbReference>
<dbReference type="GO" id="GO:0008233">
    <property type="term" value="F:peptidase activity"/>
    <property type="evidence" value="ECO:0007669"/>
    <property type="project" value="InterPro"/>
</dbReference>
<dbReference type="GO" id="GO:0004674">
    <property type="term" value="F:protein serine/threonine kinase activity"/>
    <property type="evidence" value="ECO:0007669"/>
    <property type="project" value="UniProtKB-KW"/>
</dbReference>
<dbReference type="Pfam" id="PF00069">
    <property type="entry name" value="Pkinase"/>
    <property type="match status" value="1"/>
</dbReference>
<keyword evidence="4 7" id="KW-0547">Nucleotide-binding</keyword>
<reference evidence="10" key="1">
    <citation type="submission" date="2021-02" db="EMBL/GenBank/DDBJ databases">
        <title>Genome-Resolved Metagenomics of a Microbial Community Performing Photosynthetic Biological Nutrient Removal.</title>
        <authorList>
            <person name="Mcdaniel E.A."/>
        </authorList>
    </citation>
    <scope>NUCLEOTIDE SEQUENCE</scope>
    <source>
        <strain evidence="10">UWPOB_OBS1</strain>
    </source>
</reference>
<evidence type="ECO:0000256" key="7">
    <source>
        <dbReference type="PROSITE-ProRule" id="PRU10141"/>
    </source>
</evidence>
<evidence type="ECO:0000313" key="11">
    <source>
        <dbReference type="Proteomes" id="UP000664277"/>
    </source>
</evidence>
<keyword evidence="8" id="KW-0812">Transmembrane</keyword>
<dbReference type="FunFam" id="1.10.510.10:FF:000021">
    <property type="entry name" value="Serine/threonine protein kinase"/>
    <property type="match status" value="1"/>
</dbReference>
<dbReference type="InterPro" id="IPR017441">
    <property type="entry name" value="Protein_kinase_ATP_BS"/>
</dbReference>
<dbReference type="Proteomes" id="UP000664277">
    <property type="component" value="Unassembled WGS sequence"/>
</dbReference>
<evidence type="ECO:0000256" key="6">
    <source>
        <dbReference type="ARBA" id="ARBA00022840"/>
    </source>
</evidence>
<keyword evidence="2" id="KW-0723">Serine/threonine-protein kinase</keyword>
<dbReference type="PROSITE" id="PS00107">
    <property type="entry name" value="PROTEIN_KINASE_ATP"/>
    <property type="match status" value="1"/>
</dbReference>
<evidence type="ECO:0000256" key="2">
    <source>
        <dbReference type="ARBA" id="ARBA00022527"/>
    </source>
</evidence>
<evidence type="ECO:0000259" key="9">
    <source>
        <dbReference type="PROSITE" id="PS50011"/>
    </source>
</evidence>
<dbReference type="InterPro" id="IPR011009">
    <property type="entry name" value="Kinase-like_dom_sf"/>
</dbReference>
<dbReference type="SUPFAM" id="SSF56112">
    <property type="entry name" value="Protein kinase-like (PK-like)"/>
    <property type="match status" value="1"/>
</dbReference>
<dbReference type="CDD" id="cd14014">
    <property type="entry name" value="STKc_PknB_like"/>
    <property type="match status" value="1"/>
</dbReference>
<keyword evidence="8" id="KW-0472">Membrane</keyword>
<protein>
    <recommendedName>
        <fullName evidence="1">non-specific serine/threonine protein kinase</fullName>
        <ecNumber evidence="1">2.7.11.1</ecNumber>
    </recommendedName>
</protein>
<feature type="transmembrane region" description="Helical" evidence="8">
    <location>
        <begin position="260"/>
        <end position="283"/>
    </location>
</feature>
<sequence>MPEVKDFQPVEQVASWGSLPLGTSRIAVRHLVMVLGLALWLLPVFFMTGVHSIVWLSFNLAFLAILLLLTLPVRTVSLHKLSICFFAGGLFMGLNLALAAPLVKALPDSPLRLFLTVPMEEIAKLLPLAILLYLGRRFSSHTLSATDILLMGAASAAGFAIVEDAFSHSLSKSMNNLTVLLPTAEMVGGRLIAGHAIWSSLSAGSLGLAWLWKDRFRFAWLIALLGLSTAAIDHLALNWGPLQNTIFFGKSLVETLAASGYPTFVLFALVLTATLISDLFVMFKSLPDAREFKINLRNRKDRKETLAGFWDSLLDLRRLAFAFFRYDQYERGAAPPSLALTVAILAKRLVNRYLAVEPVNITVSGSIDKAGVRITMPDLEKSIIVSPDKLGQLTANSVGAGLGQIEGISPFDSRPLKDLIDLPERYEILEQVGEGGMGIIFKARHKLTGAPLAIKVLHPHLAKNKSYMQRFEQEARAASTLKHPSIVTVYDFGMTERKVAYLVMEWLEGPGLEKILKNEKTLGTERVKNIFAQVADALSHAHRKGIVHRDIKPSNIIVSRDDKGQEQAKLVDFGIAKIVGEDTEEMRLTATGDVVGSPLYMSPEQCLGKDLDARSDIYSLGCVMYEALCGQAPFKAENSVQVIFKHLNEMPQRPLKIKPDLERPETIEGVLFRCLQKAPEDRYGSMDDLVAELRKQ</sequence>